<dbReference type="Proteomes" id="UP000293865">
    <property type="component" value="Unassembled WGS sequence"/>
</dbReference>
<evidence type="ECO:0000256" key="4">
    <source>
        <dbReference type="PIRSR" id="PIRSR002825-1"/>
    </source>
</evidence>
<dbReference type="GO" id="GO:0046872">
    <property type="term" value="F:metal ion binding"/>
    <property type="evidence" value="ECO:0007669"/>
    <property type="project" value="UniProtKB-KW"/>
</dbReference>
<organism evidence="6 7">
    <name type="scientific">Agromyces albus</name>
    <dbReference type="NCBI Taxonomy" id="205332"/>
    <lineage>
        <taxon>Bacteria</taxon>
        <taxon>Bacillati</taxon>
        <taxon>Actinomycetota</taxon>
        <taxon>Actinomycetes</taxon>
        <taxon>Micrococcales</taxon>
        <taxon>Microbacteriaceae</taxon>
        <taxon>Agromyces</taxon>
    </lineage>
</organism>
<dbReference type="InterPro" id="IPR026045">
    <property type="entry name" value="Ferric-bd"/>
</dbReference>
<protein>
    <submittedName>
        <fullName evidence="6">Extracellular solute-binding protein</fullName>
    </submittedName>
</protein>
<dbReference type="RefSeq" id="WP_129521664.1">
    <property type="nucleotide sequence ID" value="NZ_SDPN01000032.1"/>
</dbReference>
<keyword evidence="4" id="KW-0408">Iron</keyword>
<keyword evidence="2" id="KW-0813">Transport</keyword>
<reference evidence="6 7" key="1">
    <citation type="submission" date="2019-01" db="EMBL/GenBank/DDBJ databases">
        <title>Agromyces.</title>
        <authorList>
            <person name="Li J."/>
        </authorList>
    </citation>
    <scope>NUCLEOTIDE SEQUENCE [LARGE SCALE GENOMIC DNA]</scope>
    <source>
        <strain evidence="6 7">DSM 15934</strain>
    </source>
</reference>
<evidence type="ECO:0000256" key="1">
    <source>
        <dbReference type="ARBA" id="ARBA00008520"/>
    </source>
</evidence>
<feature type="signal peptide" evidence="5">
    <location>
        <begin position="1"/>
        <end position="24"/>
    </location>
</feature>
<keyword evidence="2" id="KW-0406">Ion transport</keyword>
<dbReference type="PIRSF" id="PIRSF002825">
    <property type="entry name" value="CfbpA"/>
    <property type="match status" value="1"/>
</dbReference>
<keyword evidence="7" id="KW-1185">Reference proteome</keyword>
<name>A0A4V1QX20_9MICO</name>
<feature type="binding site" evidence="4">
    <location>
        <position position="233"/>
    </location>
    <ligand>
        <name>Fe cation</name>
        <dbReference type="ChEBI" id="CHEBI:24875"/>
    </ligand>
</feature>
<dbReference type="Pfam" id="PF13343">
    <property type="entry name" value="SBP_bac_6"/>
    <property type="match status" value="1"/>
</dbReference>
<feature type="binding site" evidence="4">
    <location>
        <position position="232"/>
    </location>
    <ligand>
        <name>Fe cation</name>
        <dbReference type="ChEBI" id="CHEBI:24875"/>
    </ligand>
</feature>
<dbReference type="EMBL" id="SDPN01000032">
    <property type="protein sequence ID" value="RXZ68126.1"/>
    <property type="molecule type" value="Genomic_DNA"/>
</dbReference>
<keyword evidence="3 5" id="KW-0732">Signal</keyword>
<dbReference type="Gene3D" id="3.40.190.10">
    <property type="entry name" value="Periplasmic binding protein-like II"/>
    <property type="match status" value="2"/>
</dbReference>
<evidence type="ECO:0000256" key="5">
    <source>
        <dbReference type="SAM" id="SignalP"/>
    </source>
</evidence>
<dbReference type="PANTHER" id="PTHR30006:SF15">
    <property type="entry name" value="IRON-UTILIZATION PERIPLASMIC PROTEIN"/>
    <property type="match status" value="1"/>
</dbReference>
<dbReference type="GO" id="GO:0006826">
    <property type="term" value="P:iron ion transport"/>
    <property type="evidence" value="ECO:0007669"/>
    <property type="project" value="UniProtKB-KW"/>
</dbReference>
<comment type="caution">
    <text evidence="6">The sequence shown here is derived from an EMBL/GenBank/DDBJ whole genome shotgun (WGS) entry which is preliminary data.</text>
</comment>
<proteinExistence type="inferred from homology"/>
<dbReference type="PANTHER" id="PTHR30006">
    <property type="entry name" value="THIAMINE-BINDING PERIPLASMIC PROTEIN-RELATED"/>
    <property type="match status" value="1"/>
</dbReference>
<feature type="chain" id="PRO_5020754517" evidence="5">
    <location>
        <begin position="25"/>
        <end position="345"/>
    </location>
</feature>
<evidence type="ECO:0000313" key="7">
    <source>
        <dbReference type="Proteomes" id="UP000293865"/>
    </source>
</evidence>
<dbReference type="PROSITE" id="PS51257">
    <property type="entry name" value="PROKAR_LIPOPROTEIN"/>
    <property type="match status" value="1"/>
</dbReference>
<dbReference type="SUPFAM" id="SSF53850">
    <property type="entry name" value="Periplasmic binding protein-like II"/>
    <property type="match status" value="1"/>
</dbReference>
<accession>A0A4V1QX20</accession>
<evidence type="ECO:0000313" key="6">
    <source>
        <dbReference type="EMBL" id="RXZ68126.1"/>
    </source>
</evidence>
<keyword evidence="4" id="KW-0479">Metal-binding</keyword>
<dbReference type="GO" id="GO:0030288">
    <property type="term" value="C:outer membrane-bounded periplasmic space"/>
    <property type="evidence" value="ECO:0007669"/>
    <property type="project" value="TreeGrafter"/>
</dbReference>
<keyword evidence="2" id="KW-0410">Iron transport</keyword>
<evidence type="ECO:0000256" key="3">
    <source>
        <dbReference type="ARBA" id="ARBA00022729"/>
    </source>
</evidence>
<comment type="similarity">
    <text evidence="1">Belongs to the bacterial solute-binding protein 1 family.</text>
</comment>
<dbReference type="AlphaFoldDB" id="A0A4V1QX20"/>
<evidence type="ECO:0000256" key="2">
    <source>
        <dbReference type="ARBA" id="ARBA00022496"/>
    </source>
</evidence>
<gene>
    <name evidence="6" type="ORF">ESP51_14805</name>
</gene>
<sequence>MRSPRTAFALGAVITVALTLTACAAGETGGSTSTADADTLTIYAGRNEALVGPLIEQFTEDTGIEVDVRYATSPELNALLLEEGERTPAEVFLSQDAGALGSIANAGLTSPIPAELADLIPAGFTSDDDNWIGVTGRARVIAYDGEHLTSETVPDNVDALTAPEWKGRVAFAPGNASFQSFITALRVLEGEEAAAAWVEAIAANDPILTDNNLATLDLVNEGQADIGLINHYYWFERAAEEGEENMRAKLEFLPGDPGGIVNVSGAAILKGAADDADALEFVEYLVSEKAQQFFVDETFEYPLLPGIAAPEGLPTLDSLVNPELDLADLESLEQTQQLLADAGLL</sequence>
<dbReference type="OrthoDB" id="9769567at2"/>